<organism evidence="1 2">
    <name type="scientific">Cylindrospermopsis raciborskii CS-506_A</name>
    <dbReference type="NCBI Taxonomy" id="2585140"/>
    <lineage>
        <taxon>Bacteria</taxon>
        <taxon>Bacillati</taxon>
        <taxon>Cyanobacteriota</taxon>
        <taxon>Cyanophyceae</taxon>
        <taxon>Nostocales</taxon>
        <taxon>Aphanizomenonaceae</taxon>
        <taxon>Cylindrospermopsis</taxon>
    </lineage>
</organism>
<feature type="non-terminal residue" evidence="1">
    <location>
        <position position="109"/>
    </location>
</feature>
<evidence type="ECO:0000313" key="1">
    <source>
        <dbReference type="EMBL" id="MBA4467261.1"/>
    </source>
</evidence>
<dbReference type="InterPro" id="IPR016181">
    <property type="entry name" value="Acyl_CoA_acyltransferase"/>
</dbReference>
<dbReference type="Proteomes" id="UP000538075">
    <property type="component" value="Unassembled WGS sequence"/>
</dbReference>
<protein>
    <recommendedName>
        <fullName evidence="3">N-acetyltransferase domain-containing protein</fullName>
    </recommendedName>
</protein>
<accession>A0A838WNS0</accession>
<dbReference type="EMBL" id="VDFG01001240">
    <property type="protein sequence ID" value="MBA4467261.1"/>
    <property type="molecule type" value="Genomic_DNA"/>
</dbReference>
<evidence type="ECO:0000313" key="2">
    <source>
        <dbReference type="Proteomes" id="UP000538075"/>
    </source>
</evidence>
<dbReference type="AlphaFoldDB" id="A0A838WNS0"/>
<evidence type="ECO:0008006" key="3">
    <source>
        <dbReference type="Google" id="ProtNLM"/>
    </source>
</evidence>
<reference evidence="1 2" key="1">
    <citation type="journal article" date="2020" name="J. Appl. Phycol.">
        <title>Morphological changes and genome evolution in Raphidiopsis raciborskii CS-506 after 23 years in culture.</title>
        <authorList>
            <person name="Willis A."/>
            <person name="Bent S.J."/>
            <person name="Jameson I.D."/>
        </authorList>
    </citation>
    <scope>NUCLEOTIDE SEQUENCE [LARGE SCALE GENOMIC DNA]</scope>
    <source>
        <strain evidence="1 2">CS-506_A</strain>
    </source>
</reference>
<comment type="caution">
    <text evidence="1">The sequence shown here is derived from an EMBL/GenBank/DDBJ whole genome shotgun (WGS) entry which is preliminary data.</text>
</comment>
<dbReference type="SUPFAM" id="SSF55729">
    <property type="entry name" value="Acyl-CoA N-acyltransferases (Nat)"/>
    <property type="match status" value="1"/>
</dbReference>
<gene>
    <name evidence="1" type="ORF">FHK98_18680</name>
</gene>
<proteinExistence type="predicted"/>
<name>A0A838WNS0_9CYAN</name>
<sequence length="109" mass="11804">MSGMAMPYSVLFHPIAHPPGMGGKVDARIAESLRRLARTLPEGVTLRTSFDEGRIDLDLIKVDADFRGQGLARGALRRLLALADRWSLPVRLQAISLADPGTGPDEEAL</sequence>